<keyword evidence="4" id="KW-0238">DNA-binding</keyword>
<evidence type="ECO:0000256" key="3">
    <source>
        <dbReference type="ARBA" id="ARBA00023015"/>
    </source>
</evidence>
<evidence type="ECO:0000256" key="1">
    <source>
        <dbReference type="ARBA" id="ARBA00005384"/>
    </source>
</evidence>
<feature type="domain" description="HTH gntR-type" evidence="6">
    <location>
        <begin position="11"/>
        <end position="79"/>
    </location>
</feature>
<dbReference type="PROSITE" id="PS50949">
    <property type="entry name" value="HTH_GNTR"/>
    <property type="match status" value="1"/>
</dbReference>
<dbReference type="EMBL" id="LPXN01000121">
    <property type="protein sequence ID" value="KZD06442.1"/>
    <property type="molecule type" value="Genomic_DNA"/>
</dbReference>
<dbReference type="CDD" id="cd00609">
    <property type="entry name" value="AAT_like"/>
    <property type="match status" value="1"/>
</dbReference>
<organism evidence="7 8">
    <name type="scientific">Oceanibaculum pacificum</name>
    <dbReference type="NCBI Taxonomy" id="580166"/>
    <lineage>
        <taxon>Bacteria</taxon>
        <taxon>Pseudomonadati</taxon>
        <taxon>Pseudomonadota</taxon>
        <taxon>Alphaproteobacteria</taxon>
        <taxon>Rhodospirillales</taxon>
        <taxon>Oceanibaculaceae</taxon>
        <taxon>Oceanibaculum</taxon>
    </lineage>
</organism>
<dbReference type="PANTHER" id="PTHR46577:SF1">
    <property type="entry name" value="HTH-TYPE TRANSCRIPTIONAL REGULATORY PROTEIN GABR"/>
    <property type="match status" value="1"/>
</dbReference>
<comment type="similarity">
    <text evidence="1">In the C-terminal section; belongs to the class-I pyridoxal-phosphate-dependent aminotransferase family.</text>
</comment>
<dbReference type="InterPro" id="IPR015424">
    <property type="entry name" value="PyrdxlP-dep_Trfase"/>
</dbReference>
<name>A0A154VYM2_9PROT</name>
<dbReference type="InterPro" id="IPR004839">
    <property type="entry name" value="Aminotransferase_I/II_large"/>
</dbReference>
<gene>
    <name evidence="7" type="ORF">AUP43_10645</name>
</gene>
<evidence type="ECO:0000313" key="7">
    <source>
        <dbReference type="EMBL" id="KZD06442.1"/>
    </source>
</evidence>
<dbReference type="InterPro" id="IPR015421">
    <property type="entry name" value="PyrdxlP-dep_Trfase_major"/>
</dbReference>
<dbReference type="PANTHER" id="PTHR46577">
    <property type="entry name" value="HTH-TYPE TRANSCRIPTIONAL REGULATORY PROTEIN GABR"/>
    <property type="match status" value="1"/>
</dbReference>
<evidence type="ECO:0000256" key="2">
    <source>
        <dbReference type="ARBA" id="ARBA00022898"/>
    </source>
</evidence>
<evidence type="ECO:0000256" key="5">
    <source>
        <dbReference type="ARBA" id="ARBA00023163"/>
    </source>
</evidence>
<dbReference type="Gene3D" id="3.40.640.10">
    <property type="entry name" value="Type I PLP-dependent aspartate aminotransferase-like (Major domain)"/>
    <property type="match status" value="1"/>
</dbReference>
<dbReference type="Gene3D" id="1.10.10.10">
    <property type="entry name" value="Winged helix-like DNA-binding domain superfamily/Winged helix DNA-binding domain"/>
    <property type="match status" value="1"/>
</dbReference>
<protein>
    <recommendedName>
        <fullName evidence="6">HTH gntR-type domain-containing protein</fullName>
    </recommendedName>
</protein>
<dbReference type="InterPro" id="IPR036388">
    <property type="entry name" value="WH-like_DNA-bd_sf"/>
</dbReference>
<evidence type="ECO:0000259" key="6">
    <source>
        <dbReference type="PROSITE" id="PS50949"/>
    </source>
</evidence>
<dbReference type="STRING" id="580166.AUP43_10645"/>
<dbReference type="GO" id="GO:0030170">
    <property type="term" value="F:pyridoxal phosphate binding"/>
    <property type="evidence" value="ECO:0007669"/>
    <property type="project" value="InterPro"/>
</dbReference>
<proteinExistence type="inferred from homology"/>
<dbReference type="InterPro" id="IPR051446">
    <property type="entry name" value="HTH_trans_reg/aminotransferase"/>
</dbReference>
<keyword evidence="2" id="KW-0663">Pyridoxal phosphate</keyword>
<keyword evidence="8" id="KW-1185">Reference proteome</keyword>
<comment type="caution">
    <text evidence="7">The sequence shown here is derived from an EMBL/GenBank/DDBJ whole genome shotgun (WGS) entry which is preliminary data.</text>
</comment>
<dbReference type="InterPro" id="IPR000524">
    <property type="entry name" value="Tscrpt_reg_HTH_GntR"/>
</dbReference>
<sequence length="462" mass="50705">MWQPNIDTISGPRYQAIAQALALDVQAGRLKPGDKLPTHRDLAYHLHVTVGTVTRAYAEAQRQGLLVGEVGRGTFIAQRNSTDVYFQPVPPPAGMIDMSLNYPPPEPLAEAALRASLEELSQRNDLSPFLPYQNYRGFESHRASFAGWIARQHRLLVDPQRMTITGGGQHAISAAMAAVAEPGDVVLSAALTWTGIRAIAEMMQVQLRGLAVDGEGVMPEAFEVACRSFSPKALYLVPTLQNPTGAIMSENRRRALAHIAERHNVAIVEDDIYGFLAPNAPAPIASIAPEQTLYVGSLSKSLAPALRIGFLVAPERFQQRILASIRATTWMTPPLMAEIAMHWIEAGRADQIAENRRREAARRQALARDILGLLAGDAARLGYHLWMHVPAPWRAVDFVAEARQRGVMIAPTEVFAVGRRPEMEAIRVCLGSPDSIDQVRQGLLVLRDLARQPTDTRYLAVV</sequence>
<dbReference type="SMART" id="SM00345">
    <property type="entry name" value="HTH_GNTR"/>
    <property type="match status" value="1"/>
</dbReference>
<evidence type="ECO:0000256" key="4">
    <source>
        <dbReference type="ARBA" id="ARBA00023125"/>
    </source>
</evidence>
<dbReference type="CDD" id="cd07377">
    <property type="entry name" value="WHTH_GntR"/>
    <property type="match status" value="1"/>
</dbReference>
<dbReference type="GO" id="GO:0003700">
    <property type="term" value="F:DNA-binding transcription factor activity"/>
    <property type="evidence" value="ECO:0007669"/>
    <property type="project" value="InterPro"/>
</dbReference>
<dbReference type="Proteomes" id="UP000076400">
    <property type="component" value="Unassembled WGS sequence"/>
</dbReference>
<dbReference type="SUPFAM" id="SSF46785">
    <property type="entry name" value="Winged helix' DNA-binding domain"/>
    <property type="match status" value="1"/>
</dbReference>
<evidence type="ECO:0000313" key="8">
    <source>
        <dbReference type="Proteomes" id="UP000076400"/>
    </source>
</evidence>
<accession>A0A154VYM2</accession>
<dbReference type="Gene3D" id="3.90.1150.10">
    <property type="entry name" value="Aspartate Aminotransferase, domain 1"/>
    <property type="match status" value="1"/>
</dbReference>
<reference evidence="7 8" key="1">
    <citation type="submission" date="2015-12" db="EMBL/GenBank/DDBJ databases">
        <title>Genome sequence of Oceanibaculum pacificum MCCC 1A02656.</title>
        <authorList>
            <person name="Lu L."/>
            <person name="Lai Q."/>
            <person name="Shao Z."/>
            <person name="Qian P."/>
        </authorList>
    </citation>
    <scope>NUCLEOTIDE SEQUENCE [LARGE SCALE GENOMIC DNA]</scope>
    <source>
        <strain evidence="7 8">MCCC 1A02656</strain>
    </source>
</reference>
<dbReference type="Pfam" id="PF00392">
    <property type="entry name" value="GntR"/>
    <property type="match status" value="1"/>
</dbReference>
<dbReference type="GO" id="GO:0003677">
    <property type="term" value="F:DNA binding"/>
    <property type="evidence" value="ECO:0007669"/>
    <property type="project" value="UniProtKB-KW"/>
</dbReference>
<dbReference type="InterPro" id="IPR036390">
    <property type="entry name" value="WH_DNA-bd_sf"/>
</dbReference>
<dbReference type="AlphaFoldDB" id="A0A154VYM2"/>
<dbReference type="SUPFAM" id="SSF53383">
    <property type="entry name" value="PLP-dependent transferases"/>
    <property type="match status" value="1"/>
</dbReference>
<dbReference type="InterPro" id="IPR015422">
    <property type="entry name" value="PyrdxlP-dep_Trfase_small"/>
</dbReference>
<keyword evidence="5" id="KW-0804">Transcription</keyword>
<keyword evidence="3" id="KW-0805">Transcription regulation</keyword>
<dbReference type="Pfam" id="PF00155">
    <property type="entry name" value="Aminotran_1_2"/>
    <property type="match status" value="1"/>
</dbReference>